<name>A0ABV1DW10_9FIRM</name>
<keyword evidence="5" id="KW-1185">Reference proteome</keyword>
<dbReference type="InterPro" id="IPR050570">
    <property type="entry name" value="Cell_wall_metabolism_enzyme"/>
</dbReference>
<evidence type="ECO:0000256" key="1">
    <source>
        <dbReference type="SAM" id="MobiDB-lite"/>
    </source>
</evidence>
<feature type="compositionally biased region" description="Low complexity" evidence="1">
    <location>
        <begin position="115"/>
        <end position="151"/>
    </location>
</feature>
<dbReference type="Gene3D" id="2.70.70.10">
    <property type="entry name" value="Glucose Permease (Domain IIA)"/>
    <property type="match status" value="1"/>
</dbReference>
<dbReference type="GO" id="GO:0016787">
    <property type="term" value="F:hydrolase activity"/>
    <property type="evidence" value="ECO:0007669"/>
    <property type="project" value="UniProtKB-KW"/>
</dbReference>
<evidence type="ECO:0000313" key="5">
    <source>
        <dbReference type="Proteomes" id="UP001489509"/>
    </source>
</evidence>
<dbReference type="InterPro" id="IPR011055">
    <property type="entry name" value="Dup_hybrid_motif"/>
</dbReference>
<comment type="caution">
    <text evidence="4">The sequence shown here is derived from an EMBL/GenBank/DDBJ whole genome shotgun (WGS) entry which is preliminary data.</text>
</comment>
<protein>
    <submittedName>
        <fullName evidence="4">M23 family metallopeptidase</fullName>
        <ecNumber evidence="4">3.4.24.-</ecNumber>
    </submittedName>
</protein>
<dbReference type="CDD" id="cd12797">
    <property type="entry name" value="M23_peptidase"/>
    <property type="match status" value="1"/>
</dbReference>
<evidence type="ECO:0000259" key="3">
    <source>
        <dbReference type="Pfam" id="PF01551"/>
    </source>
</evidence>
<dbReference type="SUPFAM" id="SSF51261">
    <property type="entry name" value="Duplicated hybrid motif"/>
    <property type="match status" value="1"/>
</dbReference>
<feature type="transmembrane region" description="Helical" evidence="2">
    <location>
        <begin position="28"/>
        <end position="47"/>
    </location>
</feature>
<dbReference type="PANTHER" id="PTHR21666">
    <property type="entry name" value="PEPTIDASE-RELATED"/>
    <property type="match status" value="1"/>
</dbReference>
<dbReference type="RefSeq" id="WP_349217481.1">
    <property type="nucleotide sequence ID" value="NZ_JBBMFD010000001.1"/>
</dbReference>
<evidence type="ECO:0000313" key="4">
    <source>
        <dbReference type="EMBL" id="MEQ2439240.1"/>
    </source>
</evidence>
<reference evidence="4 5" key="1">
    <citation type="submission" date="2024-03" db="EMBL/GenBank/DDBJ databases">
        <title>Human intestinal bacterial collection.</title>
        <authorList>
            <person name="Pauvert C."/>
            <person name="Hitch T.C.A."/>
            <person name="Clavel T."/>
        </authorList>
    </citation>
    <scope>NUCLEOTIDE SEQUENCE [LARGE SCALE GENOMIC DNA]</scope>
    <source>
        <strain evidence="4 5">CLA-JM-H44</strain>
    </source>
</reference>
<feature type="region of interest" description="Disordered" evidence="1">
    <location>
        <begin position="1"/>
        <end position="22"/>
    </location>
</feature>
<dbReference type="EC" id="3.4.24.-" evidence="4"/>
<feature type="domain" description="M23ase beta-sheet core" evidence="3">
    <location>
        <begin position="229"/>
        <end position="323"/>
    </location>
</feature>
<sequence>MYPEDRPRRSVRRESAGVTEEPKKKSGITLLAQVGVCAVLVLAAFLFKLSGNGAFFELQEQYMDAMSKQVTFEEAWAQVEEMADRYAVLAFFVEPIHSIQEAFSFQPSQGGSSAPSDVSGPDGTSGTSSGASSAPSNSSPSQAPASSASSGDDGEVSAPGDLTPTGVHLGAGGEDILTGLFGNGAKLPPEKTSFAPYFLTAPLSPPLQTATITSTFDYRTHPITGEEGFHTGLDLATAEGTPIASVLPGIVAKQGYNDKSGNFVIVSHGSGVETLYAHCSKITAADGAYVRAGETIALVGSTGDSTGPHLHIELAIDGVKMDPLYALSRFGYDVA</sequence>
<keyword evidence="2" id="KW-0812">Transmembrane</keyword>
<feature type="region of interest" description="Disordered" evidence="1">
    <location>
        <begin position="106"/>
        <end position="169"/>
    </location>
</feature>
<gene>
    <name evidence="4" type="ORF">WMO26_00185</name>
</gene>
<keyword evidence="2" id="KW-0472">Membrane</keyword>
<keyword evidence="2" id="KW-1133">Transmembrane helix</keyword>
<evidence type="ECO:0000256" key="2">
    <source>
        <dbReference type="SAM" id="Phobius"/>
    </source>
</evidence>
<keyword evidence="4" id="KW-0378">Hydrolase</keyword>
<dbReference type="PANTHER" id="PTHR21666:SF270">
    <property type="entry name" value="MUREIN HYDROLASE ACTIVATOR ENVC"/>
    <property type="match status" value="1"/>
</dbReference>
<proteinExistence type="predicted"/>
<organism evidence="4 5">
    <name type="scientific">Solibaculum intestinale</name>
    <dbReference type="NCBI Taxonomy" id="3133165"/>
    <lineage>
        <taxon>Bacteria</taxon>
        <taxon>Bacillati</taxon>
        <taxon>Bacillota</taxon>
        <taxon>Clostridia</taxon>
        <taxon>Eubacteriales</taxon>
        <taxon>Oscillospiraceae</taxon>
        <taxon>Solibaculum</taxon>
    </lineage>
</organism>
<dbReference type="EMBL" id="JBBMFD010000001">
    <property type="protein sequence ID" value="MEQ2439240.1"/>
    <property type="molecule type" value="Genomic_DNA"/>
</dbReference>
<dbReference type="Pfam" id="PF01551">
    <property type="entry name" value="Peptidase_M23"/>
    <property type="match status" value="1"/>
</dbReference>
<accession>A0ABV1DW10</accession>
<dbReference type="Proteomes" id="UP001489509">
    <property type="component" value="Unassembled WGS sequence"/>
</dbReference>
<dbReference type="InterPro" id="IPR016047">
    <property type="entry name" value="M23ase_b-sheet_dom"/>
</dbReference>